<reference evidence="8" key="1">
    <citation type="submission" date="2025-08" db="UniProtKB">
        <authorList>
            <consortium name="RefSeq"/>
        </authorList>
    </citation>
    <scope>IDENTIFICATION</scope>
    <source>
        <strain evidence="8">15112-1751.03</strain>
        <tissue evidence="8">Whole Adult</tissue>
    </source>
</reference>
<dbReference type="CTD" id="33828"/>
<sequence length="193" mass="20450">MSRLWTLLSLLLLWFRFQDCRAHCEHRFARSPSGQLFHIIPVRLFKPEMLQDSVELVRQPRQQQIVQEVIVENNFGGPGGGFGAPPFGRPPFGGPPFGGPPGFGGPVRGFGGGFGSGFGGGFGGGFNAGVSGGFGGFARSYDQEEPPQQQQPQPAKQTIGCNAPSIPVPPCAQSYLISCEAVLKPAPCASSGY</sequence>
<dbReference type="RefSeq" id="XP_034099959.2">
    <property type="nucleotide sequence ID" value="XM_034244068.2"/>
</dbReference>
<comment type="subcellular location">
    <subcellularLocation>
        <location evidence="1">Secreted</location>
    </subcellularLocation>
</comment>
<protein>
    <submittedName>
        <fullName evidence="8">Annexin A7</fullName>
    </submittedName>
</protein>
<evidence type="ECO:0000256" key="1">
    <source>
        <dbReference type="ARBA" id="ARBA00004613"/>
    </source>
</evidence>
<keyword evidence="2" id="KW-0964">Secreted</keyword>
<dbReference type="OrthoDB" id="7872811at2759"/>
<dbReference type="Pfam" id="PF10542">
    <property type="entry name" value="Vitelline_membr"/>
    <property type="match status" value="1"/>
</dbReference>
<dbReference type="Proteomes" id="UP000515160">
    <property type="component" value="Chromosome 2L"/>
</dbReference>
<dbReference type="AlphaFoldDB" id="A0A6P8W8Y9"/>
<evidence type="ECO:0000256" key="3">
    <source>
        <dbReference type="ARBA" id="ARBA00022729"/>
    </source>
</evidence>
<evidence type="ECO:0000256" key="5">
    <source>
        <dbReference type="SAM" id="SignalP"/>
    </source>
</evidence>
<dbReference type="GeneID" id="117565110"/>
<evidence type="ECO:0000259" key="6">
    <source>
        <dbReference type="PROSITE" id="PS51137"/>
    </source>
</evidence>
<proteinExistence type="predicted"/>
<dbReference type="GO" id="GO:0005576">
    <property type="term" value="C:extracellular region"/>
    <property type="evidence" value="ECO:0007669"/>
    <property type="project" value="UniProtKB-SubCell"/>
</dbReference>
<evidence type="ECO:0000256" key="4">
    <source>
        <dbReference type="SAM" id="MobiDB-lite"/>
    </source>
</evidence>
<dbReference type="InterPro" id="IPR013135">
    <property type="entry name" value="Vitelline_membr_Cys-rich-dom"/>
</dbReference>
<accession>A0A6P8W8Y9</accession>
<organism evidence="7 8">
    <name type="scientific">Drosophila albomicans</name>
    <name type="common">Fruit fly</name>
    <dbReference type="NCBI Taxonomy" id="7291"/>
    <lineage>
        <taxon>Eukaryota</taxon>
        <taxon>Metazoa</taxon>
        <taxon>Ecdysozoa</taxon>
        <taxon>Arthropoda</taxon>
        <taxon>Hexapoda</taxon>
        <taxon>Insecta</taxon>
        <taxon>Pterygota</taxon>
        <taxon>Neoptera</taxon>
        <taxon>Endopterygota</taxon>
        <taxon>Diptera</taxon>
        <taxon>Brachycera</taxon>
        <taxon>Muscomorpha</taxon>
        <taxon>Ephydroidea</taxon>
        <taxon>Drosophilidae</taxon>
        <taxon>Drosophila</taxon>
    </lineage>
</organism>
<keyword evidence="7" id="KW-1185">Reference proteome</keyword>
<keyword evidence="3 5" id="KW-0732">Signal</keyword>
<evidence type="ECO:0000313" key="8">
    <source>
        <dbReference type="RefSeq" id="XP_034099959.2"/>
    </source>
</evidence>
<feature type="chain" id="PRO_5038896940" evidence="5">
    <location>
        <begin position="23"/>
        <end position="193"/>
    </location>
</feature>
<evidence type="ECO:0000256" key="2">
    <source>
        <dbReference type="ARBA" id="ARBA00022525"/>
    </source>
</evidence>
<name>A0A6P8W8Y9_DROAB</name>
<feature type="domain" description="VM" evidence="6">
    <location>
        <begin position="165"/>
        <end position="193"/>
    </location>
</feature>
<evidence type="ECO:0000313" key="7">
    <source>
        <dbReference type="Proteomes" id="UP000515160"/>
    </source>
</evidence>
<dbReference type="PROSITE" id="PS51137">
    <property type="entry name" value="VM"/>
    <property type="match status" value="1"/>
</dbReference>
<feature type="signal peptide" evidence="5">
    <location>
        <begin position="1"/>
        <end position="22"/>
    </location>
</feature>
<feature type="region of interest" description="Disordered" evidence="4">
    <location>
        <begin position="137"/>
        <end position="160"/>
    </location>
</feature>
<gene>
    <name evidence="8" type="primary">LOC117565110</name>
</gene>